<organism evidence="2 3">
    <name type="scientific">Trichococcus shcherbakoviae</name>
    <dbReference type="NCBI Taxonomy" id="2094020"/>
    <lineage>
        <taxon>Bacteria</taxon>
        <taxon>Bacillati</taxon>
        <taxon>Bacillota</taxon>
        <taxon>Bacilli</taxon>
        <taxon>Lactobacillales</taxon>
        <taxon>Carnobacteriaceae</taxon>
        <taxon>Trichococcus</taxon>
    </lineage>
</organism>
<name>A0A383TEG4_9LACT</name>
<dbReference type="EMBL" id="UNRR01000014">
    <property type="protein sequence ID" value="SYZ78237.1"/>
    <property type="molecule type" value="Genomic_DNA"/>
</dbReference>
<accession>A0A383TEG4</accession>
<feature type="transmembrane region" description="Helical" evidence="1">
    <location>
        <begin position="143"/>
        <end position="162"/>
    </location>
</feature>
<dbReference type="RefSeq" id="WP_119092850.1">
    <property type="nucleotide sequence ID" value="NZ_UNRR01000014.1"/>
</dbReference>
<protein>
    <submittedName>
        <fullName evidence="2">Stage ii sporulation protein m</fullName>
    </submittedName>
</protein>
<sequence length="163" mass="18288">MKKYMTIVFSTLTLGTIIGYFTGESIGINQQPILQELQLSDILPHNYVVALIIFVTGLFSLGMLSSFIIFINGMSLGILIGAFKNTEYFYLVFFKTIPHAIVELVGFSFVGISVLFLIKYIHVRTTGTKDNLLSLKTLQNSSVKFFIQGYIFITIAGFIEVYL</sequence>
<keyword evidence="1" id="KW-1133">Transmembrane helix</keyword>
<evidence type="ECO:0000313" key="2">
    <source>
        <dbReference type="EMBL" id="SYZ78237.1"/>
    </source>
</evidence>
<dbReference type="AlphaFoldDB" id="A0A383TEG4"/>
<dbReference type="InterPro" id="IPR002798">
    <property type="entry name" value="SpoIIM-like"/>
</dbReference>
<dbReference type="Proteomes" id="UP000262072">
    <property type="component" value="Unassembled WGS sequence"/>
</dbReference>
<evidence type="ECO:0000313" key="3">
    <source>
        <dbReference type="Proteomes" id="UP000262072"/>
    </source>
</evidence>
<keyword evidence="1" id="KW-0472">Membrane</keyword>
<keyword evidence="1" id="KW-0812">Transmembrane</keyword>
<evidence type="ECO:0000256" key="1">
    <source>
        <dbReference type="SAM" id="Phobius"/>
    </source>
</evidence>
<dbReference type="Pfam" id="PF01944">
    <property type="entry name" value="SpoIIM"/>
    <property type="match status" value="1"/>
</dbReference>
<feature type="transmembrane region" description="Helical" evidence="1">
    <location>
        <begin position="47"/>
        <end position="80"/>
    </location>
</feature>
<feature type="transmembrane region" description="Helical" evidence="1">
    <location>
        <begin position="101"/>
        <end position="123"/>
    </location>
</feature>
<reference evidence="3" key="1">
    <citation type="submission" date="2018-05" db="EMBL/GenBank/DDBJ databases">
        <authorList>
            <person name="Strepis N."/>
        </authorList>
    </citation>
    <scope>NUCLEOTIDE SEQUENCE [LARGE SCALE GENOMIC DNA]</scope>
</reference>
<gene>
    <name evidence="2" type="ORF">TART1_1020</name>
</gene>
<proteinExistence type="predicted"/>